<feature type="transmembrane region" description="Helical" evidence="5">
    <location>
        <begin position="73"/>
        <end position="96"/>
    </location>
</feature>
<evidence type="ECO:0000256" key="1">
    <source>
        <dbReference type="ARBA" id="ARBA00004141"/>
    </source>
</evidence>
<dbReference type="RefSeq" id="WP_005394676.1">
    <property type="nucleotide sequence ID" value="NZ_CP066007.1"/>
</dbReference>
<dbReference type="GO" id="GO:0009403">
    <property type="term" value="P:toxin biosynthetic process"/>
    <property type="evidence" value="ECO:0007669"/>
    <property type="project" value="InterPro"/>
</dbReference>
<dbReference type="InterPro" id="IPR009003">
    <property type="entry name" value="Peptidase_S1_PA"/>
</dbReference>
<proteinExistence type="predicted"/>
<evidence type="ECO:0000313" key="7">
    <source>
        <dbReference type="EMBL" id="QRP70943.1"/>
    </source>
</evidence>
<dbReference type="GO" id="GO:0016020">
    <property type="term" value="C:membrane"/>
    <property type="evidence" value="ECO:0007669"/>
    <property type="project" value="UniProtKB-SubCell"/>
</dbReference>
<protein>
    <submittedName>
        <fullName evidence="6">MarP family serine protease</fullName>
    </submittedName>
</protein>
<evidence type="ECO:0000256" key="2">
    <source>
        <dbReference type="ARBA" id="ARBA00022692"/>
    </source>
</evidence>
<dbReference type="GO" id="GO:0006508">
    <property type="term" value="P:proteolysis"/>
    <property type="evidence" value="ECO:0007669"/>
    <property type="project" value="UniProtKB-KW"/>
</dbReference>
<comment type="subcellular location">
    <subcellularLocation>
        <location evidence="1">Membrane</location>
        <topology evidence="1">Multi-pass membrane protein</topology>
    </subcellularLocation>
</comment>
<dbReference type="PANTHER" id="PTHR43019:SF23">
    <property type="entry name" value="PROTEASE DO-LIKE 5, CHLOROPLASTIC"/>
    <property type="match status" value="1"/>
</dbReference>
<evidence type="ECO:0000313" key="6">
    <source>
        <dbReference type="EMBL" id="QQB46588.1"/>
    </source>
</evidence>
<dbReference type="GeneID" id="92759092"/>
<accession>A0A7T4EFT5</accession>
<dbReference type="Pfam" id="PF02674">
    <property type="entry name" value="Colicin_V"/>
    <property type="match status" value="1"/>
</dbReference>
<keyword evidence="2 5" id="KW-0812">Transmembrane</keyword>
<dbReference type="GO" id="GO:0004252">
    <property type="term" value="F:serine-type endopeptidase activity"/>
    <property type="evidence" value="ECO:0007669"/>
    <property type="project" value="InterPro"/>
</dbReference>
<dbReference type="InterPro" id="IPR047680">
    <property type="entry name" value="MarP-like"/>
</dbReference>
<gene>
    <name evidence="6" type="ORF">I6I10_01120</name>
    <name evidence="7" type="ORF">I6J21_01920</name>
</gene>
<dbReference type="InterPro" id="IPR003825">
    <property type="entry name" value="Colicin-V_CvpA"/>
</dbReference>
<dbReference type="PANTHER" id="PTHR43019">
    <property type="entry name" value="SERINE ENDOPROTEASE DEGS"/>
    <property type="match status" value="1"/>
</dbReference>
<dbReference type="SUPFAM" id="SSF50494">
    <property type="entry name" value="Trypsin-like serine proteases"/>
    <property type="match status" value="1"/>
</dbReference>
<keyword evidence="4 5" id="KW-0472">Membrane</keyword>
<dbReference type="PRINTS" id="PR00834">
    <property type="entry name" value="PROTEASES2C"/>
</dbReference>
<name>A0A7T4EFT5_9CORY</name>
<dbReference type="Proteomes" id="UP000596145">
    <property type="component" value="Chromosome"/>
</dbReference>
<dbReference type="Pfam" id="PF13365">
    <property type="entry name" value="Trypsin_2"/>
    <property type="match status" value="1"/>
</dbReference>
<evidence type="ECO:0000313" key="8">
    <source>
        <dbReference type="Proteomes" id="UP000596145"/>
    </source>
</evidence>
<keyword evidence="6" id="KW-0378">Hydrolase</keyword>
<reference evidence="6 8" key="1">
    <citation type="submission" date="2020-12" db="EMBL/GenBank/DDBJ databases">
        <title>FDA dAtabase for Regulatory Grade micrObial Sequences (FDA-ARGOS): Supporting development and validation of Infectious Disease Dx tests.</title>
        <authorList>
            <person name="Sproer C."/>
            <person name="Gronow S."/>
            <person name="Severitt S."/>
            <person name="Schroder I."/>
            <person name="Tallon L."/>
            <person name="Sadzewicz L."/>
            <person name="Zhao X."/>
            <person name="Boylan J."/>
            <person name="Ott S."/>
            <person name="Bowen H."/>
            <person name="Vavikolanu K."/>
            <person name="Mehta A."/>
            <person name="Aluvathingal J."/>
            <person name="Nadendla S."/>
            <person name="Lowell S."/>
            <person name="Myers T."/>
            <person name="Yan Y."/>
            <person name="Sichtig H."/>
        </authorList>
    </citation>
    <scope>NUCLEOTIDE SEQUENCE [LARGE SCALE GENOMIC DNA]</scope>
    <source>
        <strain evidence="6 8">FDAARGOS_1053</strain>
        <strain evidence="7">FDAARGOS_1191</strain>
    </source>
</reference>
<dbReference type="EMBL" id="CP069534">
    <property type="protein sequence ID" value="QRP70943.1"/>
    <property type="molecule type" value="Genomic_DNA"/>
</dbReference>
<feature type="transmembrane region" description="Helical" evidence="5">
    <location>
        <begin position="108"/>
        <end position="131"/>
    </location>
</feature>
<feature type="transmembrane region" description="Helical" evidence="5">
    <location>
        <begin position="38"/>
        <end position="61"/>
    </location>
</feature>
<sequence length="403" mass="42200">MANDFANMHTVMTPSLLVDLIIAGAALITFIMGWRQGAFASVLSTVGVLSGIVLSVALIPIVADYTTNDTLTLLLGLGVMVLIAGLGNLLGGFAGVKLRQSIRTRTAMTIDSVLGAIFQSIAFLLVVWFVAMPLATRLTGPIGEGIKGSRVLSAIDTLTPPVVDNLPAQLVATLSESGLPPLVSPFTGSREVDPPNILIEDTAMVDRVRPSVVYVLADAAQCSRRLMGSGFVTSPDTIITNAHVVAGADTVHVETTSGKKDATVVFYDPNTDLAVLHVPDLGLPTLPWATDAATTGDDAVVMGFPEGGPFEARPVRIRDKIMVNGPNIYASTRLDRETYSLRGTIRHGNSGGPLVNPDGEVLGVIFGTAIDESETGYALTADEVISTIGEFSTREVDTGACVA</sequence>
<dbReference type="EMBL" id="CP066007">
    <property type="protein sequence ID" value="QQB46588.1"/>
    <property type="molecule type" value="Genomic_DNA"/>
</dbReference>
<dbReference type="Proteomes" id="UP000617681">
    <property type="component" value="Chromosome"/>
</dbReference>
<dbReference type="InterPro" id="IPR001940">
    <property type="entry name" value="Peptidase_S1C"/>
</dbReference>
<keyword evidence="6" id="KW-0645">Protease</keyword>
<feature type="transmembrane region" description="Helical" evidence="5">
    <location>
        <begin position="12"/>
        <end position="31"/>
    </location>
</feature>
<dbReference type="InterPro" id="IPR043504">
    <property type="entry name" value="Peptidase_S1_PA_chymotrypsin"/>
</dbReference>
<organism evidence="6 8">
    <name type="scientific">Corynebacterium glucuronolyticum</name>
    <dbReference type="NCBI Taxonomy" id="39791"/>
    <lineage>
        <taxon>Bacteria</taxon>
        <taxon>Bacillati</taxon>
        <taxon>Actinomycetota</taxon>
        <taxon>Actinomycetes</taxon>
        <taxon>Mycobacteriales</taxon>
        <taxon>Corynebacteriaceae</taxon>
        <taxon>Corynebacterium</taxon>
    </lineage>
</organism>
<evidence type="ECO:0000256" key="4">
    <source>
        <dbReference type="ARBA" id="ARBA00023136"/>
    </source>
</evidence>
<keyword evidence="3 5" id="KW-1133">Transmembrane helix</keyword>
<dbReference type="NCBIfam" id="NF033740">
    <property type="entry name" value="MarP_fam_protase"/>
    <property type="match status" value="1"/>
</dbReference>
<dbReference type="AlphaFoldDB" id="A0A7T4EFT5"/>
<evidence type="ECO:0000256" key="3">
    <source>
        <dbReference type="ARBA" id="ARBA00022989"/>
    </source>
</evidence>
<dbReference type="Gene3D" id="2.40.10.10">
    <property type="entry name" value="Trypsin-like serine proteases"/>
    <property type="match status" value="2"/>
</dbReference>
<evidence type="ECO:0000256" key="5">
    <source>
        <dbReference type="SAM" id="Phobius"/>
    </source>
</evidence>
<dbReference type="OrthoDB" id="9766361at2"/>